<dbReference type="eggNOG" id="ENOG502SQAA">
    <property type="taxonomic scope" value="Eukaryota"/>
</dbReference>
<dbReference type="Gene3D" id="3.30.1330.40">
    <property type="entry name" value="RutC-like"/>
    <property type="match status" value="1"/>
</dbReference>
<name>W3XEU2_PESFW</name>
<protein>
    <submittedName>
        <fullName evidence="1">Uncharacterized protein</fullName>
    </submittedName>
</protein>
<dbReference type="InParanoid" id="W3XEU2"/>
<evidence type="ECO:0000313" key="1">
    <source>
        <dbReference type="EMBL" id="ETS84618.1"/>
    </source>
</evidence>
<dbReference type="HOGENOM" id="CLU_100715_4_4_1"/>
<dbReference type="RefSeq" id="XP_007829415.1">
    <property type="nucleotide sequence ID" value="XM_007831224.1"/>
</dbReference>
<dbReference type="InterPro" id="IPR035959">
    <property type="entry name" value="RutC-like_sf"/>
</dbReference>
<accession>W3XEU2</accession>
<dbReference type="EMBL" id="KI912110">
    <property type="protein sequence ID" value="ETS84618.1"/>
    <property type="molecule type" value="Genomic_DNA"/>
</dbReference>
<reference evidence="2" key="1">
    <citation type="journal article" date="2015" name="BMC Genomics">
        <title>Genomic and transcriptomic analysis of the endophytic fungus Pestalotiopsis fici reveals its lifestyle and high potential for synthesis of natural products.</title>
        <authorList>
            <person name="Wang X."/>
            <person name="Zhang X."/>
            <person name="Liu L."/>
            <person name="Xiang M."/>
            <person name="Wang W."/>
            <person name="Sun X."/>
            <person name="Che Y."/>
            <person name="Guo L."/>
            <person name="Liu G."/>
            <person name="Guo L."/>
            <person name="Wang C."/>
            <person name="Yin W.B."/>
            <person name="Stadler M."/>
            <person name="Zhang X."/>
            <person name="Liu X."/>
        </authorList>
    </citation>
    <scope>NUCLEOTIDE SEQUENCE [LARGE SCALE GENOMIC DNA]</scope>
    <source>
        <strain evidence="2">W106-1 / CGMCC3.15140</strain>
    </source>
</reference>
<dbReference type="SUPFAM" id="SSF55298">
    <property type="entry name" value="YjgF-like"/>
    <property type="match status" value="1"/>
</dbReference>
<dbReference type="KEGG" id="pfy:PFICI_02643"/>
<dbReference type="InterPro" id="IPR006175">
    <property type="entry name" value="YjgF/YER057c/UK114"/>
</dbReference>
<keyword evidence="2" id="KW-1185">Reference proteome</keyword>
<proteinExistence type="predicted"/>
<dbReference type="CDD" id="cd00448">
    <property type="entry name" value="YjgF_YER057c_UK114_family"/>
    <property type="match status" value="1"/>
</dbReference>
<evidence type="ECO:0000313" key="2">
    <source>
        <dbReference type="Proteomes" id="UP000030651"/>
    </source>
</evidence>
<sequence>MSGFGRAAPVSFGPNTVSYYGAFLQPLTINPEGLPTLPSACDHISLTPLSSTSKLVTLAGLTGYDPAGADNATTVPEQAAMAYAKLKTCLAAAGATPRDIVQVKHYVVKDTGDPNVDSLDIVDRGWGDLWVAFMDKHANGHRPPQTVIGVACLAKKEILYECEVWAIVNPEDSTPRPLGGGFRTQGALQVMPHN</sequence>
<dbReference type="GeneID" id="19267656"/>
<dbReference type="Proteomes" id="UP000030651">
    <property type="component" value="Unassembled WGS sequence"/>
</dbReference>
<dbReference type="Pfam" id="PF01042">
    <property type="entry name" value="Ribonuc_L-PSP"/>
    <property type="match status" value="1"/>
</dbReference>
<organism evidence="1 2">
    <name type="scientific">Pestalotiopsis fici (strain W106-1 / CGMCC3.15140)</name>
    <dbReference type="NCBI Taxonomy" id="1229662"/>
    <lineage>
        <taxon>Eukaryota</taxon>
        <taxon>Fungi</taxon>
        <taxon>Dikarya</taxon>
        <taxon>Ascomycota</taxon>
        <taxon>Pezizomycotina</taxon>
        <taxon>Sordariomycetes</taxon>
        <taxon>Xylariomycetidae</taxon>
        <taxon>Amphisphaeriales</taxon>
        <taxon>Sporocadaceae</taxon>
        <taxon>Pestalotiopsis</taxon>
    </lineage>
</organism>
<dbReference type="AlphaFoldDB" id="W3XEU2"/>
<gene>
    <name evidence="1" type="ORF">PFICI_02643</name>
</gene>
<dbReference type="OrthoDB" id="309640at2759"/>